<dbReference type="GeneID" id="118404583"/>
<feature type="transmembrane region" description="Helical" evidence="8">
    <location>
        <begin position="549"/>
        <end position="570"/>
    </location>
</feature>
<dbReference type="GO" id="GO:0043252">
    <property type="term" value="P:sodium-independent organic anion transport"/>
    <property type="evidence" value="ECO:0000318"/>
    <property type="project" value="GO_Central"/>
</dbReference>
<evidence type="ECO:0000256" key="1">
    <source>
        <dbReference type="ARBA" id="ARBA00004651"/>
    </source>
</evidence>
<dbReference type="GO" id="GO:0016323">
    <property type="term" value="C:basolateral plasma membrane"/>
    <property type="evidence" value="ECO:0000318"/>
    <property type="project" value="GO_Central"/>
</dbReference>
<feature type="compositionally biased region" description="Basic and acidic residues" evidence="9">
    <location>
        <begin position="15"/>
        <end position="29"/>
    </location>
</feature>
<keyword evidence="11" id="KW-1185">Reference proteome</keyword>
<keyword evidence="8" id="KW-0406">Ion transport</keyword>
<dbReference type="CDD" id="cd17336">
    <property type="entry name" value="MFS_SLCO_OATP"/>
    <property type="match status" value="1"/>
</dbReference>
<evidence type="ECO:0000256" key="9">
    <source>
        <dbReference type="SAM" id="MobiDB-lite"/>
    </source>
</evidence>
<dbReference type="GO" id="GO:0006811">
    <property type="term" value="P:monoatomic ion transport"/>
    <property type="evidence" value="ECO:0007669"/>
    <property type="project" value="UniProtKB-KW"/>
</dbReference>
<evidence type="ECO:0000256" key="3">
    <source>
        <dbReference type="ARBA" id="ARBA00022475"/>
    </source>
</evidence>
<keyword evidence="5 8" id="KW-1133">Transmembrane helix</keyword>
<dbReference type="RefSeq" id="XP_035659665.1">
    <property type="nucleotide sequence ID" value="XM_035803772.1"/>
</dbReference>
<feature type="region of interest" description="Disordered" evidence="9">
    <location>
        <begin position="306"/>
        <end position="339"/>
    </location>
</feature>
<evidence type="ECO:0000313" key="11">
    <source>
        <dbReference type="Proteomes" id="UP000001554"/>
    </source>
</evidence>
<dbReference type="PANTHER" id="PTHR11388">
    <property type="entry name" value="ORGANIC ANION TRANSPORTER"/>
    <property type="match status" value="1"/>
</dbReference>
<accession>A0A9J7HHF1</accession>
<feature type="transmembrane region" description="Helical" evidence="8">
    <location>
        <begin position="430"/>
        <end position="451"/>
    </location>
</feature>
<dbReference type="GO" id="GO:0015347">
    <property type="term" value="F:sodium-independent organic anion transmembrane transporter activity"/>
    <property type="evidence" value="ECO:0000318"/>
    <property type="project" value="GO_Central"/>
</dbReference>
<comment type="subcellular location">
    <subcellularLocation>
        <location evidence="1 8">Cell membrane</location>
        <topology evidence="1 8">Multi-pass membrane protein</topology>
    </subcellularLocation>
</comment>
<dbReference type="InterPro" id="IPR036259">
    <property type="entry name" value="MFS_trans_sf"/>
</dbReference>
<evidence type="ECO:0000256" key="5">
    <source>
        <dbReference type="ARBA" id="ARBA00022989"/>
    </source>
</evidence>
<dbReference type="InterPro" id="IPR036058">
    <property type="entry name" value="Kazal_dom_sf"/>
</dbReference>
<gene>
    <name evidence="12" type="primary">LOC118404583</name>
</gene>
<dbReference type="AlphaFoldDB" id="A0A9J7HHF1"/>
<reference evidence="12" key="2">
    <citation type="submission" date="2025-08" db="UniProtKB">
        <authorList>
            <consortium name="RefSeq"/>
        </authorList>
    </citation>
    <scope>IDENTIFICATION</scope>
    <source>
        <strain evidence="12">S238N-H82</strain>
        <tissue evidence="12">Testes</tissue>
    </source>
</reference>
<evidence type="ECO:0000256" key="8">
    <source>
        <dbReference type="RuleBase" id="RU362056"/>
    </source>
</evidence>
<evidence type="ECO:0000256" key="4">
    <source>
        <dbReference type="ARBA" id="ARBA00022692"/>
    </source>
</evidence>
<feature type="transmembrane region" description="Helical" evidence="8">
    <location>
        <begin position="399"/>
        <end position="418"/>
    </location>
</feature>
<evidence type="ECO:0000256" key="2">
    <source>
        <dbReference type="ARBA" id="ARBA00009657"/>
    </source>
</evidence>
<dbReference type="OrthoDB" id="5959811at2759"/>
<dbReference type="InterPro" id="IPR002350">
    <property type="entry name" value="Kazal_dom"/>
</dbReference>
<feature type="domain" description="Kazal-like" evidence="10">
    <location>
        <begin position="462"/>
        <end position="517"/>
    </location>
</feature>
<dbReference type="Gene3D" id="1.20.1250.20">
    <property type="entry name" value="MFS general substrate transporter like domains"/>
    <property type="match status" value="1"/>
</dbReference>
<evidence type="ECO:0000259" key="10">
    <source>
        <dbReference type="PROSITE" id="PS51465"/>
    </source>
</evidence>
<dbReference type="FunFam" id="1.20.1250.20:FF:001699">
    <property type="entry name" value="Predicted protein"/>
    <property type="match status" value="1"/>
</dbReference>
<feature type="transmembrane region" description="Helical" evidence="8">
    <location>
        <begin position="96"/>
        <end position="117"/>
    </location>
</feature>
<dbReference type="PANTHER" id="PTHR11388:SF100">
    <property type="entry name" value="SOLUTE CARRIER ORGANIC ANION TRANSPORTER FAMILY MEMBER 4A1"/>
    <property type="match status" value="1"/>
</dbReference>
<reference evidence="11" key="1">
    <citation type="journal article" date="2020" name="Nat. Ecol. Evol.">
        <title>Deeply conserved synteny resolves early events in vertebrate evolution.</title>
        <authorList>
            <person name="Simakov O."/>
            <person name="Marletaz F."/>
            <person name="Yue J.X."/>
            <person name="O'Connell B."/>
            <person name="Jenkins J."/>
            <person name="Brandt A."/>
            <person name="Calef R."/>
            <person name="Tung C.H."/>
            <person name="Huang T.K."/>
            <person name="Schmutz J."/>
            <person name="Satoh N."/>
            <person name="Yu J.K."/>
            <person name="Putnam N.H."/>
            <person name="Green R.E."/>
            <person name="Rokhsar D.S."/>
        </authorList>
    </citation>
    <scope>NUCLEOTIDE SEQUENCE [LARGE SCALE GENOMIC DNA]</scope>
    <source>
        <strain evidence="11">S238N-H82</strain>
    </source>
</reference>
<dbReference type="OMA" id="AGCTEAM"/>
<feature type="region of interest" description="Disordered" evidence="9">
    <location>
        <begin position="1"/>
        <end position="31"/>
    </location>
</feature>
<proteinExistence type="inferred from homology"/>
<name>A0A9J7HHF1_BRAFL</name>
<dbReference type="NCBIfam" id="TIGR00805">
    <property type="entry name" value="oat"/>
    <property type="match status" value="1"/>
</dbReference>
<protein>
    <recommendedName>
        <fullName evidence="8">Solute carrier organic anion transporter family member</fullName>
    </recommendedName>
</protein>
<evidence type="ECO:0000256" key="6">
    <source>
        <dbReference type="ARBA" id="ARBA00023136"/>
    </source>
</evidence>
<feature type="transmembrane region" description="Helical" evidence="8">
    <location>
        <begin position="635"/>
        <end position="659"/>
    </location>
</feature>
<dbReference type="Pfam" id="PF03137">
    <property type="entry name" value="OATP"/>
    <property type="match status" value="1"/>
</dbReference>
<dbReference type="KEGG" id="bfo:118404583"/>
<feature type="transmembrane region" description="Helical" evidence="8">
    <location>
        <begin position="274"/>
        <end position="295"/>
    </location>
</feature>
<feature type="transmembrane region" description="Helical" evidence="8">
    <location>
        <begin position="190"/>
        <end position="216"/>
    </location>
</feature>
<dbReference type="SUPFAM" id="SSF103473">
    <property type="entry name" value="MFS general substrate transporter"/>
    <property type="match status" value="1"/>
</dbReference>
<evidence type="ECO:0000256" key="7">
    <source>
        <dbReference type="ARBA" id="ARBA00023157"/>
    </source>
</evidence>
<dbReference type="InterPro" id="IPR004156">
    <property type="entry name" value="OATP"/>
</dbReference>
<keyword evidence="4 8" id="KW-0812">Transmembrane</keyword>
<feature type="transmembrane region" description="Helical" evidence="8">
    <location>
        <begin position="228"/>
        <end position="247"/>
    </location>
</feature>
<keyword evidence="8" id="KW-0813">Transport</keyword>
<keyword evidence="7" id="KW-1015">Disulfide bond</keyword>
<feature type="transmembrane region" description="Helical" evidence="8">
    <location>
        <begin position="591"/>
        <end position="608"/>
    </location>
</feature>
<feature type="transmembrane region" description="Helical" evidence="8">
    <location>
        <begin position="124"/>
        <end position="145"/>
    </location>
</feature>
<dbReference type="Proteomes" id="UP000001554">
    <property type="component" value="Chromosome 17"/>
</dbReference>
<sequence>MSGTLPDIRQEAPSGEERPLPDDAKHGKEGEEEEEGRCGLFGFSPDWLQVFNSPRCLLFFMCCLCATETAILLGLTPGVITTIEGRFKLSSAQSGFIISSTELFAVFTVPIISYFGAKSHKGRWLGAGAVCVGLGSTVFALPHFLAGRYVPSGGTNISESSSAICHPWSNGTADEQQCDTNGGYSQLENYLYVFVLATFLMSFLVGPLYTLGVAYLDENVSKKVSGGYVGILYASTAIGPAVGYVMSSQLLNQYVNWPEVTNLTPNDQQWLGNWWFGFFPLAIVAFLVAIPVFCFPRKLAGISKRPEETKEEANIPTSKDDKDGALEEDDDDEPTNPFSCGAQDFKDFWSTVKDLGSNFSYMSVCLAGCTEAMVLSGALTFGPKLGETQLGLSPSDSSLYLGLLLIPAGAVGNLFGGWLAKKAGADCKKLIKLILIVSAASLLGHCVFLLYCTTPGSTTYLATNSTSCATRCGCADSLYDPICDVSGIEYQSGCHAGCTSINKTGTTTTYSNCSCIMKDGLSANVTSISGSEAIHGPCPGGCPGYVMPVFLTVFVLLSMMAAASMAPYTATIMRLVSKPRRSFALGVQWTLFRLLAWIPGPVLFGYIIDQACVLWQEECGVVGACVVYDSGKLGLYLLVSSVSIRLVSMALYLLAYCLYKPVAEEKAKATHGDQTMI</sequence>
<keyword evidence="6 8" id="KW-0472">Membrane</keyword>
<feature type="transmembrane region" description="Helical" evidence="8">
    <location>
        <begin position="56"/>
        <end position="76"/>
    </location>
</feature>
<feature type="transmembrane region" description="Helical" evidence="8">
    <location>
        <begin position="359"/>
        <end position="379"/>
    </location>
</feature>
<comment type="similarity">
    <text evidence="2 8">Belongs to the organo anion transporter (TC 2.A.60) family.</text>
</comment>
<feature type="compositionally biased region" description="Basic and acidic residues" evidence="9">
    <location>
        <begin position="306"/>
        <end position="325"/>
    </location>
</feature>
<dbReference type="SUPFAM" id="SSF100895">
    <property type="entry name" value="Kazal-type serine protease inhibitors"/>
    <property type="match status" value="1"/>
</dbReference>
<dbReference type="PROSITE" id="PS51465">
    <property type="entry name" value="KAZAL_2"/>
    <property type="match status" value="1"/>
</dbReference>
<evidence type="ECO:0000313" key="12">
    <source>
        <dbReference type="RefSeq" id="XP_035659665.1"/>
    </source>
</evidence>
<keyword evidence="3" id="KW-1003">Cell membrane</keyword>
<organism evidence="11 12">
    <name type="scientific">Branchiostoma floridae</name>
    <name type="common">Florida lancelet</name>
    <name type="synonym">Amphioxus</name>
    <dbReference type="NCBI Taxonomy" id="7739"/>
    <lineage>
        <taxon>Eukaryota</taxon>
        <taxon>Metazoa</taxon>
        <taxon>Chordata</taxon>
        <taxon>Cephalochordata</taxon>
        <taxon>Leptocardii</taxon>
        <taxon>Amphioxiformes</taxon>
        <taxon>Branchiostomatidae</taxon>
        <taxon>Branchiostoma</taxon>
    </lineage>
</organism>